<evidence type="ECO:0000313" key="5">
    <source>
        <dbReference type="EMBL" id="EDO34011.1"/>
    </source>
</evidence>
<dbReference type="InterPro" id="IPR056793">
    <property type="entry name" value="HSNSD_N"/>
</dbReference>
<dbReference type="STRING" id="45351.A7SQL8"/>
<dbReference type="GO" id="GO:0016787">
    <property type="term" value="F:hydrolase activity"/>
    <property type="evidence" value="ECO:0007669"/>
    <property type="project" value="InterPro"/>
</dbReference>
<feature type="non-terminal residue" evidence="5">
    <location>
        <position position="1"/>
    </location>
</feature>
<keyword evidence="2" id="KW-0333">Golgi apparatus</keyword>
<feature type="domain" description="Heparan sulphate-N-deacetylase deacetylase" evidence="3">
    <location>
        <begin position="48"/>
        <end position="251"/>
    </location>
</feature>
<proteinExistence type="predicted"/>
<dbReference type="HOGENOM" id="CLU_062313_0_0_1"/>
<dbReference type="eggNOG" id="KOG3703">
    <property type="taxonomic scope" value="Eukaryota"/>
</dbReference>
<accession>A7SQL8</accession>
<feature type="domain" description="Heparan sulfate-N-deacetylase N-terminal" evidence="4">
    <location>
        <begin position="1"/>
        <end position="38"/>
    </location>
</feature>
<organism evidence="5 6">
    <name type="scientific">Nematostella vectensis</name>
    <name type="common">Starlet sea anemone</name>
    <dbReference type="NCBI Taxonomy" id="45351"/>
    <lineage>
        <taxon>Eukaryota</taxon>
        <taxon>Metazoa</taxon>
        <taxon>Cnidaria</taxon>
        <taxon>Anthozoa</taxon>
        <taxon>Hexacorallia</taxon>
        <taxon>Actiniaria</taxon>
        <taxon>Edwardsiidae</taxon>
        <taxon>Nematostella</taxon>
    </lineage>
</organism>
<dbReference type="PhylomeDB" id="A7SQL8"/>
<evidence type="ECO:0000256" key="2">
    <source>
        <dbReference type="ARBA" id="ARBA00023034"/>
    </source>
</evidence>
<gene>
    <name evidence="5" type="ORF">NEMVEDRAFT_v1g127675</name>
</gene>
<name>A7SQL8_NEMVE</name>
<dbReference type="EMBL" id="DS469747">
    <property type="protein sequence ID" value="EDO34011.1"/>
    <property type="molecule type" value="Genomic_DNA"/>
</dbReference>
<protein>
    <submittedName>
        <fullName evidence="5">Uncharacterized protein</fullName>
    </submittedName>
</protein>
<dbReference type="GO" id="GO:0015016">
    <property type="term" value="F:heparan sulfate N-sulfotransferase activity"/>
    <property type="evidence" value="ECO:0007669"/>
    <property type="project" value="InterPro"/>
</dbReference>
<evidence type="ECO:0000256" key="1">
    <source>
        <dbReference type="ARBA" id="ARBA00004555"/>
    </source>
</evidence>
<dbReference type="InterPro" id="IPR021930">
    <property type="entry name" value="Heparan_SO4_deacetylase_dom"/>
</dbReference>
<dbReference type="AlphaFoldDB" id="A7SQL8"/>
<dbReference type="InParanoid" id="A7SQL8"/>
<evidence type="ECO:0000259" key="4">
    <source>
        <dbReference type="Pfam" id="PF25119"/>
    </source>
</evidence>
<evidence type="ECO:0000259" key="3">
    <source>
        <dbReference type="Pfam" id="PF12062"/>
    </source>
</evidence>
<dbReference type="KEGG" id="nve:5505278"/>
<reference evidence="5 6" key="1">
    <citation type="journal article" date="2007" name="Science">
        <title>Sea anemone genome reveals ancestral eumetazoan gene repertoire and genomic organization.</title>
        <authorList>
            <person name="Putnam N.H."/>
            <person name="Srivastava M."/>
            <person name="Hellsten U."/>
            <person name="Dirks B."/>
            <person name="Chapman J."/>
            <person name="Salamov A."/>
            <person name="Terry A."/>
            <person name="Shapiro H."/>
            <person name="Lindquist E."/>
            <person name="Kapitonov V.V."/>
            <person name="Jurka J."/>
            <person name="Genikhovich G."/>
            <person name="Grigoriev I.V."/>
            <person name="Lucas S.M."/>
            <person name="Steele R.E."/>
            <person name="Finnerty J.R."/>
            <person name="Technau U."/>
            <person name="Martindale M.Q."/>
            <person name="Rokhsar D.S."/>
        </authorList>
    </citation>
    <scope>NUCLEOTIDE SEQUENCE [LARGE SCALE GENOMIC DNA]</scope>
    <source>
        <strain evidence="6">CH2 X CH6</strain>
    </source>
</reference>
<evidence type="ECO:0000313" key="6">
    <source>
        <dbReference type="Proteomes" id="UP000001593"/>
    </source>
</evidence>
<dbReference type="OMA" id="DHEQAHK"/>
<dbReference type="Pfam" id="PF25119">
    <property type="entry name" value="HSNSD_N"/>
    <property type="match status" value="1"/>
</dbReference>
<dbReference type="Pfam" id="PF12062">
    <property type="entry name" value="HSNSD-CE"/>
    <property type="match status" value="1"/>
</dbReference>
<comment type="subcellular location">
    <subcellularLocation>
        <location evidence="1">Golgi apparatus</location>
    </subcellularLocation>
</comment>
<dbReference type="GO" id="GO:0005794">
    <property type="term" value="C:Golgi apparatus"/>
    <property type="evidence" value="ECO:0007669"/>
    <property type="project" value="UniProtKB-SubCell"/>
</dbReference>
<sequence length="266" mass="30458">ASVVIDPGTRDGIQRVFFAGGFPFFLHSMLFMDAVDYLSPMPLMFSLDRYLQIDVDDIFIGSSGIRMQRRDVEDMLSVQSMLEQKIPGFKFNLGFSGKGYHRGNIDEDDGDDAILEYAHQFTWFGHLYDHEQAHKFSLQELVRSMKRNKKFAKDHGIPLNTSYAVAPHHSGVYPVHEALYTAWKRIHRVTVTSTEEYPHLKPAWLRRGFTYRGIKVLPRQTCGLFTTTNTFKQLKGGRRALDRSIHGGELFETLLRTPVSTKPTIA</sequence>
<keyword evidence="6" id="KW-1185">Reference proteome</keyword>
<dbReference type="Proteomes" id="UP000001593">
    <property type="component" value="Unassembled WGS sequence"/>
</dbReference>